<dbReference type="InterPro" id="IPR007492">
    <property type="entry name" value="LytTR_DNA-bd_dom"/>
</dbReference>
<evidence type="ECO:0000259" key="1">
    <source>
        <dbReference type="PROSITE" id="PS50930"/>
    </source>
</evidence>
<evidence type="ECO:0000313" key="2">
    <source>
        <dbReference type="EMBL" id="RSU16833.1"/>
    </source>
</evidence>
<dbReference type="GO" id="GO:0003677">
    <property type="term" value="F:DNA binding"/>
    <property type="evidence" value="ECO:0007669"/>
    <property type="project" value="InterPro"/>
</dbReference>
<reference evidence="2 3" key="1">
    <citation type="submission" date="2017-05" db="EMBL/GenBank/DDBJ databases">
        <title>Vagococcus spp. assemblies.</title>
        <authorList>
            <person name="Gulvik C.A."/>
        </authorList>
    </citation>
    <scope>NUCLEOTIDE SEQUENCE [LARGE SCALE GENOMIC DNA]</scope>
    <source>
        <strain evidence="2 3">SS1714</strain>
    </source>
</reference>
<protein>
    <recommendedName>
        <fullName evidence="1">HTH LytTR-type domain-containing protein</fullName>
    </recommendedName>
</protein>
<dbReference type="Proteomes" id="UP000288028">
    <property type="component" value="Unassembled WGS sequence"/>
</dbReference>
<dbReference type="Pfam" id="PF04397">
    <property type="entry name" value="LytTR"/>
    <property type="match status" value="1"/>
</dbReference>
<sequence>MKLNFYWEENQSTDSLDIISHPTNQKQVFKIKELFNQTILLTEPNNNRKKVIPIDEIESIIFLGHLSKVTLINQKSYFYDKRLKELRYLEKLHFNQINQSTIINLNQIKSFQAEKQARLELITKTNQHYIVSRHYTKQLKERLLCLTH</sequence>
<dbReference type="GeneID" id="95579809"/>
<dbReference type="RefSeq" id="WP_126791050.1">
    <property type="nucleotide sequence ID" value="NZ_CP060720.1"/>
</dbReference>
<evidence type="ECO:0000313" key="3">
    <source>
        <dbReference type="Proteomes" id="UP000288028"/>
    </source>
</evidence>
<feature type="domain" description="HTH LytTR-type" evidence="1">
    <location>
        <begin position="51"/>
        <end position="145"/>
    </location>
</feature>
<proteinExistence type="predicted"/>
<name>A0A430B973_9ENTE</name>
<dbReference type="EMBL" id="NGKB01000001">
    <property type="protein sequence ID" value="RSU16833.1"/>
    <property type="molecule type" value="Genomic_DNA"/>
</dbReference>
<keyword evidence="3" id="KW-1185">Reference proteome</keyword>
<dbReference type="SMART" id="SM00850">
    <property type="entry name" value="LytTR"/>
    <property type="match status" value="1"/>
</dbReference>
<comment type="caution">
    <text evidence="2">The sequence shown here is derived from an EMBL/GenBank/DDBJ whole genome shotgun (WGS) entry which is preliminary data.</text>
</comment>
<dbReference type="OrthoDB" id="2870175at2"/>
<gene>
    <name evidence="2" type="ORF">CBF28_01205</name>
</gene>
<dbReference type="AlphaFoldDB" id="A0A430B973"/>
<dbReference type="Gene3D" id="2.40.50.1020">
    <property type="entry name" value="LytTr DNA-binding domain"/>
    <property type="match status" value="1"/>
</dbReference>
<organism evidence="2 3">
    <name type="scientific">Vagococcus carniphilus</name>
    <dbReference type="NCBI Taxonomy" id="218144"/>
    <lineage>
        <taxon>Bacteria</taxon>
        <taxon>Bacillati</taxon>
        <taxon>Bacillota</taxon>
        <taxon>Bacilli</taxon>
        <taxon>Lactobacillales</taxon>
        <taxon>Enterococcaceae</taxon>
        <taxon>Vagococcus</taxon>
    </lineage>
</organism>
<accession>A0A430B973</accession>
<dbReference type="PROSITE" id="PS50930">
    <property type="entry name" value="HTH_LYTTR"/>
    <property type="match status" value="1"/>
</dbReference>